<comment type="caution">
    <text evidence="1">The sequence shown here is derived from an EMBL/GenBank/DDBJ whole genome shotgun (WGS) entry which is preliminary data.</text>
</comment>
<evidence type="ECO:0000313" key="1">
    <source>
        <dbReference type="EMBL" id="CAI0446531.1"/>
    </source>
</evidence>
<proteinExistence type="predicted"/>
<protein>
    <submittedName>
        <fullName evidence="1">Uncharacterized protein</fullName>
    </submittedName>
</protein>
<keyword evidence="2" id="KW-1185">Reference proteome</keyword>
<evidence type="ECO:0000313" key="2">
    <source>
        <dbReference type="Proteomes" id="UP001154282"/>
    </source>
</evidence>
<dbReference type="Proteomes" id="UP001154282">
    <property type="component" value="Unassembled WGS sequence"/>
</dbReference>
<gene>
    <name evidence="1" type="ORF">LITE_LOCUS29049</name>
</gene>
<accession>A0AAV0MKN4</accession>
<dbReference type="AlphaFoldDB" id="A0AAV0MKN4"/>
<reference evidence="1" key="1">
    <citation type="submission" date="2022-08" db="EMBL/GenBank/DDBJ databases">
        <authorList>
            <person name="Gutierrez-Valencia J."/>
        </authorList>
    </citation>
    <scope>NUCLEOTIDE SEQUENCE</scope>
</reference>
<name>A0AAV0MKN4_9ROSI</name>
<organism evidence="1 2">
    <name type="scientific">Linum tenue</name>
    <dbReference type="NCBI Taxonomy" id="586396"/>
    <lineage>
        <taxon>Eukaryota</taxon>
        <taxon>Viridiplantae</taxon>
        <taxon>Streptophyta</taxon>
        <taxon>Embryophyta</taxon>
        <taxon>Tracheophyta</taxon>
        <taxon>Spermatophyta</taxon>
        <taxon>Magnoliopsida</taxon>
        <taxon>eudicotyledons</taxon>
        <taxon>Gunneridae</taxon>
        <taxon>Pentapetalae</taxon>
        <taxon>rosids</taxon>
        <taxon>fabids</taxon>
        <taxon>Malpighiales</taxon>
        <taxon>Linaceae</taxon>
        <taxon>Linum</taxon>
    </lineage>
</organism>
<sequence length="100" mass="10674">MSAPFRGSSGENLGIESEGSMVVTEGEAAAVDFELVEQEIWSDWRGDGRRGKENDGRRMERGDLVVEEAVEKAEEGLGIAAEEAAAAIVDMQKMGTNANA</sequence>
<dbReference type="EMBL" id="CAMGYJ010000007">
    <property type="protein sequence ID" value="CAI0446531.1"/>
    <property type="molecule type" value="Genomic_DNA"/>
</dbReference>